<accession>A0A1X7TD67</accession>
<name>A0A1X7TD67_AMPQE</name>
<sequence>CLRILPRLKILSDVLSEDSKNYTFVGVAS</sequence>
<dbReference type="EnsemblMetazoa" id="Aqu2.1.12520_001">
    <property type="protein sequence ID" value="Aqu2.1.12520_001"/>
    <property type="gene ID" value="Aqu2.1.12520"/>
</dbReference>
<dbReference type="AlphaFoldDB" id="A0A1X7TD67"/>
<proteinExistence type="predicted"/>
<reference evidence="1" key="1">
    <citation type="submission" date="2017-05" db="UniProtKB">
        <authorList>
            <consortium name="EnsemblMetazoa"/>
        </authorList>
    </citation>
    <scope>IDENTIFICATION</scope>
</reference>
<dbReference type="InParanoid" id="A0A1X7TD67"/>
<evidence type="ECO:0000313" key="1">
    <source>
        <dbReference type="EnsemblMetazoa" id="Aqu2.1.12520_001"/>
    </source>
</evidence>
<organism evidence="1">
    <name type="scientific">Amphimedon queenslandica</name>
    <name type="common">Sponge</name>
    <dbReference type="NCBI Taxonomy" id="400682"/>
    <lineage>
        <taxon>Eukaryota</taxon>
        <taxon>Metazoa</taxon>
        <taxon>Porifera</taxon>
        <taxon>Demospongiae</taxon>
        <taxon>Heteroscleromorpha</taxon>
        <taxon>Haplosclerida</taxon>
        <taxon>Niphatidae</taxon>
        <taxon>Amphimedon</taxon>
    </lineage>
</organism>
<protein>
    <submittedName>
        <fullName evidence="1">Uncharacterized protein</fullName>
    </submittedName>
</protein>